<dbReference type="Pfam" id="PF02701">
    <property type="entry name" value="Zn_ribbon_Dof"/>
    <property type="match status" value="1"/>
</dbReference>
<keyword evidence="4" id="KW-0805">Transcription regulation</keyword>
<keyword evidence="6" id="KW-0804">Transcription</keyword>
<evidence type="ECO:0000256" key="5">
    <source>
        <dbReference type="ARBA" id="ARBA00023125"/>
    </source>
</evidence>
<evidence type="ECO:0000259" key="10">
    <source>
        <dbReference type="PROSITE" id="PS50884"/>
    </source>
</evidence>
<evidence type="ECO:0000256" key="6">
    <source>
        <dbReference type="ARBA" id="ARBA00023163"/>
    </source>
</evidence>
<dbReference type="GO" id="GO:0005634">
    <property type="term" value="C:nucleus"/>
    <property type="evidence" value="ECO:0007669"/>
    <property type="project" value="UniProtKB-SubCell"/>
</dbReference>
<evidence type="ECO:0000256" key="8">
    <source>
        <dbReference type="PROSITE-ProRule" id="PRU00071"/>
    </source>
</evidence>
<dbReference type="PROSITE" id="PS01361">
    <property type="entry name" value="ZF_DOF_1"/>
    <property type="match status" value="1"/>
</dbReference>
<comment type="subcellular location">
    <subcellularLocation>
        <location evidence="8">Nucleus</location>
    </subcellularLocation>
</comment>
<keyword evidence="12" id="KW-1185">Reference proteome</keyword>
<dbReference type="GO" id="GO:0003700">
    <property type="term" value="F:DNA-binding transcription factor activity"/>
    <property type="evidence" value="ECO:0007669"/>
    <property type="project" value="InterPro"/>
</dbReference>
<keyword evidence="3" id="KW-0862">Zinc</keyword>
<evidence type="ECO:0000313" key="11">
    <source>
        <dbReference type="EMBL" id="PKA65598.1"/>
    </source>
</evidence>
<keyword evidence="5 8" id="KW-0238">DNA-binding</keyword>
<dbReference type="STRING" id="1088818.A0A2I0BCR4"/>
<proteinExistence type="predicted"/>
<keyword evidence="1" id="KW-0479">Metal-binding</keyword>
<reference evidence="11 12" key="1">
    <citation type="journal article" date="2017" name="Nature">
        <title>The Apostasia genome and the evolution of orchids.</title>
        <authorList>
            <person name="Zhang G.Q."/>
            <person name="Liu K.W."/>
            <person name="Li Z."/>
            <person name="Lohaus R."/>
            <person name="Hsiao Y.Y."/>
            <person name="Niu S.C."/>
            <person name="Wang J.Y."/>
            <person name="Lin Y.C."/>
            <person name="Xu Q."/>
            <person name="Chen L.J."/>
            <person name="Yoshida K."/>
            <person name="Fujiwara S."/>
            <person name="Wang Z.W."/>
            <person name="Zhang Y.Q."/>
            <person name="Mitsuda N."/>
            <person name="Wang M."/>
            <person name="Liu G.H."/>
            <person name="Pecoraro L."/>
            <person name="Huang H.X."/>
            <person name="Xiao X.J."/>
            <person name="Lin M."/>
            <person name="Wu X.Y."/>
            <person name="Wu W.L."/>
            <person name="Chen Y.Y."/>
            <person name="Chang S.B."/>
            <person name="Sakamoto S."/>
            <person name="Ohme-Takagi M."/>
            <person name="Yagi M."/>
            <person name="Zeng S.J."/>
            <person name="Shen C.Y."/>
            <person name="Yeh C.M."/>
            <person name="Luo Y.B."/>
            <person name="Tsai W.C."/>
            <person name="Van de Peer Y."/>
            <person name="Liu Z.J."/>
        </authorList>
    </citation>
    <scope>NUCLEOTIDE SEQUENCE [LARGE SCALE GENOMIC DNA]</scope>
    <source>
        <strain evidence="12">cv. Shenzhen</strain>
        <tissue evidence="11">Stem</tissue>
    </source>
</reference>
<keyword evidence="7 8" id="KW-0539">Nucleus</keyword>
<dbReference type="PROSITE" id="PS50884">
    <property type="entry name" value="ZF_DOF_2"/>
    <property type="match status" value="1"/>
</dbReference>
<dbReference type="EMBL" id="KZ451891">
    <property type="protein sequence ID" value="PKA65598.1"/>
    <property type="molecule type" value="Genomic_DNA"/>
</dbReference>
<dbReference type="GO" id="GO:0003677">
    <property type="term" value="F:DNA binding"/>
    <property type="evidence" value="ECO:0007669"/>
    <property type="project" value="UniProtKB-UniRule"/>
</dbReference>
<name>A0A2I0BCR4_9ASPA</name>
<sequence>MSEVRDSNIKLFGRTITLPEDGAEVIGGIDRGKDKSEESPGKLDHSDLNNSADSDQKTPTDHDGQKEAEKQDHKQTESSGEDKLLKKPDKILPCPRCNSMETKFCYYNNYNVNQPRHFCKNCQRYWTAGGAMRNVPVGAGRRKSKHPPSSHRHLTITSDVLASLQADRSPLKGNSTVLKFGPEAPLCESVASVVNIAESSRTCSTACREENGEEPSCSNGFPEDSKRIDQHVLRCSPWPPWAYPWNLQWNSAAYDSSYPISTSFSGIRPPTFCAPPSPLPILPANMWGCMVSWNGAPWYLPWLGNAKELSPTFSSANTNNCSGYGFPTLGKHSREEKTQKSLWVPKTLRIDDPAEAAKSSIFATLGIKLERREEGSGGAQVLQANPAALSRSQSFHEAI</sequence>
<evidence type="ECO:0000256" key="4">
    <source>
        <dbReference type="ARBA" id="ARBA00023015"/>
    </source>
</evidence>
<evidence type="ECO:0000256" key="9">
    <source>
        <dbReference type="SAM" id="MobiDB-lite"/>
    </source>
</evidence>
<dbReference type="OrthoDB" id="1927254at2759"/>
<dbReference type="InterPro" id="IPR003851">
    <property type="entry name" value="Znf_Dof"/>
</dbReference>
<gene>
    <name evidence="11" type="primary">CDF2</name>
    <name evidence="11" type="ORF">AXF42_Ash020528</name>
</gene>
<feature type="domain" description="Dof-type" evidence="10">
    <location>
        <begin position="92"/>
        <end position="146"/>
    </location>
</feature>
<evidence type="ECO:0000313" key="12">
    <source>
        <dbReference type="Proteomes" id="UP000236161"/>
    </source>
</evidence>
<evidence type="ECO:0000256" key="7">
    <source>
        <dbReference type="ARBA" id="ARBA00023242"/>
    </source>
</evidence>
<keyword evidence="2 8" id="KW-0863">Zinc-finger</keyword>
<feature type="region of interest" description="Disordered" evidence="9">
    <location>
        <begin position="20"/>
        <end position="91"/>
    </location>
</feature>
<evidence type="ECO:0000256" key="2">
    <source>
        <dbReference type="ARBA" id="ARBA00022771"/>
    </source>
</evidence>
<dbReference type="Proteomes" id="UP000236161">
    <property type="component" value="Unassembled WGS sequence"/>
</dbReference>
<dbReference type="GO" id="GO:0008270">
    <property type="term" value="F:zinc ion binding"/>
    <property type="evidence" value="ECO:0007669"/>
    <property type="project" value="UniProtKB-KW"/>
</dbReference>
<evidence type="ECO:0000256" key="3">
    <source>
        <dbReference type="ARBA" id="ARBA00022833"/>
    </source>
</evidence>
<dbReference type="InterPro" id="IPR045174">
    <property type="entry name" value="Dof"/>
</dbReference>
<accession>A0A2I0BCR4</accession>
<evidence type="ECO:0000256" key="1">
    <source>
        <dbReference type="ARBA" id="ARBA00022723"/>
    </source>
</evidence>
<feature type="compositionally biased region" description="Basic and acidic residues" evidence="9">
    <location>
        <begin position="30"/>
        <end position="47"/>
    </location>
</feature>
<protein>
    <submittedName>
        <fullName evidence="11">Cyclic dof factor 2</fullName>
    </submittedName>
</protein>
<organism evidence="11 12">
    <name type="scientific">Apostasia shenzhenica</name>
    <dbReference type="NCBI Taxonomy" id="1088818"/>
    <lineage>
        <taxon>Eukaryota</taxon>
        <taxon>Viridiplantae</taxon>
        <taxon>Streptophyta</taxon>
        <taxon>Embryophyta</taxon>
        <taxon>Tracheophyta</taxon>
        <taxon>Spermatophyta</taxon>
        <taxon>Magnoliopsida</taxon>
        <taxon>Liliopsida</taxon>
        <taxon>Asparagales</taxon>
        <taxon>Orchidaceae</taxon>
        <taxon>Apostasioideae</taxon>
        <taxon>Apostasia</taxon>
    </lineage>
</organism>
<dbReference type="PANTHER" id="PTHR31089:SF1">
    <property type="entry name" value="CYCLIC DOF FACTOR 3"/>
    <property type="match status" value="1"/>
</dbReference>
<dbReference type="PANTHER" id="PTHR31089">
    <property type="entry name" value="CYCLIC DOF FACTOR 2"/>
    <property type="match status" value="1"/>
</dbReference>
<dbReference type="AlphaFoldDB" id="A0A2I0BCR4"/>
<feature type="compositionally biased region" description="Basic and acidic residues" evidence="9">
    <location>
        <begin position="54"/>
        <end position="90"/>
    </location>
</feature>